<sequence>MTAPWCLIPVKRLEQAKQRLAPLLDPDERARLARAMALDVIEAATRASTLAGVAVITADAEVTAQARRAGARIIADRAEAGTCVAVAEGARILAEDGAAGILVLAADLPQVMPEDLDHVVVRHGAAPAVSLVPAAADRGTNLLACSPVQAIPFLYGPDSFHHHLQAARACGITPRVLDLPRLVRDIDRPGDLSAFLAQGGPPSRSRTLLKALPGAIWRFAEAPPGVSRADPPPTRLPA</sequence>
<reference evidence="6" key="1">
    <citation type="journal article" date="2021" name="Front. Microbiol.">
        <title>Comprehensive Comparative Genomics and Phenotyping of Methylobacterium Species.</title>
        <authorList>
            <person name="Alessa O."/>
            <person name="Ogura Y."/>
            <person name="Fujitani Y."/>
            <person name="Takami H."/>
            <person name="Hayashi T."/>
            <person name="Sahin N."/>
            <person name="Tani A."/>
        </authorList>
    </citation>
    <scope>NUCLEOTIDE SEQUENCE</scope>
    <source>
        <strain evidence="6">NBRC 15689</strain>
    </source>
</reference>
<dbReference type="InterPro" id="IPR002835">
    <property type="entry name" value="CofC"/>
</dbReference>
<evidence type="ECO:0000256" key="1">
    <source>
        <dbReference type="ARBA" id="ARBA00022679"/>
    </source>
</evidence>
<gene>
    <name evidence="5 6" type="primary">fbiD</name>
    <name evidence="6" type="ORF">LKMONMHP_4529</name>
</gene>
<dbReference type="Proteomes" id="UP001055156">
    <property type="component" value="Unassembled WGS sequence"/>
</dbReference>
<keyword evidence="2 5" id="KW-0548">Nucleotidyltransferase</keyword>
<evidence type="ECO:0000256" key="3">
    <source>
        <dbReference type="ARBA" id="ARBA00022741"/>
    </source>
</evidence>
<keyword evidence="1 5" id="KW-0808">Transferase</keyword>
<dbReference type="RefSeq" id="WP_238314648.1">
    <property type="nucleotide sequence ID" value="NZ_BPQV01000017.1"/>
</dbReference>
<dbReference type="SUPFAM" id="SSF53448">
    <property type="entry name" value="Nucleotide-diphospho-sugar transferases"/>
    <property type="match status" value="1"/>
</dbReference>
<dbReference type="PANTHER" id="PTHR40392:SF1">
    <property type="entry name" value="2-PHOSPHO-L-LACTATE GUANYLYLTRANSFERASE"/>
    <property type="match status" value="1"/>
</dbReference>
<dbReference type="NCBIfam" id="TIGR03552">
    <property type="entry name" value="F420_cofC"/>
    <property type="match status" value="1"/>
</dbReference>
<evidence type="ECO:0000313" key="6">
    <source>
        <dbReference type="EMBL" id="GJE29645.1"/>
    </source>
</evidence>
<protein>
    <recommendedName>
        <fullName evidence="5">3-phospho-D-glycerate guanylyltransferase</fullName>
        <shortName evidence="5">3PG guanylyltransferase</shortName>
        <ecNumber evidence="5">2.7.7.106</ecNumber>
    </recommendedName>
</protein>
<dbReference type="Pfam" id="PF01983">
    <property type="entry name" value="CofC"/>
    <property type="match status" value="1"/>
</dbReference>
<keyword evidence="4 5" id="KW-0342">GTP-binding</keyword>
<keyword evidence="7" id="KW-1185">Reference proteome</keyword>
<evidence type="ECO:0000256" key="4">
    <source>
        <dbReference type="ARBA" id="ARBA00023134"/>
    </source>
</evidence>
<dbReference type="PANTHER" id="PTHR40392">
    <property type="entry name" value="2-PHOSPHO-L-LACTATE GUANYLYLTRANSFERASE"/>
    <property type="match status" value="1"/>
</dbReference>
<dbReference type="EC" id="2.7.7.106" evidence="5"/>
<dbReference type="InterPro" id="IPR029044">
    <property type="entry name" value="Nucleotide-diphossugar_trans"/>
</dbReference>
<dbReference type="EMBL" id="BPQV01000017">
    <property type="protein sequence ID" value="GJE29645.1"/>
    <property type="molecule type" value="Genomic_DNA"/>
</dbReference>
<evidence type="ECO:0000313" key="7">
    <source>
        <dbReference type="Proteomes" id="UP001055156"/>
    </source>
</evidence>
<comment type="pathway">
    <text evidence="5">Cofactor biosynthesis; coenzyme F420 biosynthesis.</text>
</comment>
<comment type="catalytic activity">
    <reaction evidence="5">
        <text>(2R)-3-phosphoglycerate + GTP + H(+) = 3-[(R)-glyceryl]-diphospho-5'-guanosine + diphosphate</text>
        <dbReference type="Rhea" id="RHEA:63440"/>
        <dbReference type="ChEBI" id="CHEBI:15378"/>
        <dbReference type="ChEBI" id="CHEBI:33019"/>
        <dbReference type="ChEBI" id="CHEBI:37565"/>
        <dbReference type="ChEBI" id="CHEBI:58272"/>
        <dbReference type="ChEBI" id="CHEBI:147306"/>
        <dbReference type="EC" id="2.7.7.106"/>
    </reaction>
</comment>
<accession>A0ABQ4TFJ8</accession>
<comment type="similarity">
    <text evidence="5">Belongs to the CofC family.</text>
</comment>
<comment type="function">
    <text evidence="5">Guanylyltransferase that catalyzes the activation of (2R)-3-phosphoglycerate (3PG) as 3-[(R)-glyceryl]-diphospho-5'-guanosine, via the condensation of 3PG with GTP. It is involved in the biosynthesis of a derivative of the hydride carrier cofactor coenzyme F420, 3PG-F420.</text>
</comment>
<dbReference type="Gene3D" id="3.90.550.10">
    <property type="entry name" value="Spore Coat Polysaccharide Biosynthesis Protein SpsA, Chain A"/>
    <property type="match status" value="1"/>
</dbReference>
<keyword evidence="3 5" id="KW-0547">Nucleotide-binding</keyword>
<evidence type="ECO:0000256" key="2">
    <source>
        <dbReference type="ARBA" id="ARBA00022695"/>
    </source>
</evidence>
<dbReference type="GO" id="GO:0016779">
    <property type="term" value="F:nucleotidyltransferase activity"/>
    <property type="evidence" value="ECO:0007669"/>
    <property type="project" value="UniProtKB-KW"/>
</dbReference>
<evidence type="ECO:0000256" key="5">
    <source>
        <dbReference type="HAMAP-Rule" id="MF_02114"/>
    </source>
</evidence>
<reference evidence="6" key="2">
    <citation type="submission" date="2021-08" db="EMBL/GenBank/DDBJ databases">
        <authorList>
            <person name="Tani A."/>
            <person name="Ola A."/>
            <person name="Ogura Y."/>
            <person name="Katsura K."/>
            <person name="Hayashi T."/>
        </authorList>
    </citation>
    <scope>NUCLEOTIDE SEQUENCE</scope>
    <source>
        <strain evidence="6">NBRC 15689</strain>
    </source>
</reference>
<comment type="caution">
    <text evidence="6">The sequence shown here is derived from an EMBL/GenBank/DDBJ whole genome shotgun (WGS) entry which is preliminary data.</text>
</comment>
<dbReference type="HAMAP" id="MF_02114">
    <property type="entry name" value="CofC"/>
    <property type="match status" value="1"/>
</dbReference>
<name>A0ABQ4TFJ8_METOR</name>
<organism evidence="6 7">
    <name type="scientific">Methylobacterium organophilum</name>
    <dbReference type="NCBI Taxonomy" id="410"/>
    <lineage>
        <taxon>Bacteria</taxon>
        <taxon>Pseudomonadati</taxon>
        <taxon>Pseudomonadota</taxon>
        <taxon>Alphaproteobacteria</taxon>
        <taxon>Hyphomicrobiales</taxon>
        <taxon>Methylobacteriaceae</taxon>
        <taxon>Methylobacterium</taxon>
    </lineage>
</organism>
<proteinExistence type="inferred from homology"/>